<dbReference type="InterPro" id="IPR013783">
    <property type="entry name" value="Ig-like_fold"/>
</dbReference>
<feature type="domain" description="Fibronectin type-III" evidence="4">
    <location>
        <begin position="310"/>
        <end position="399"/>
    </location>
</feature>
<dbReference type="PROSITE" id="PS50853">
    <property type="entry name" value="FN3"/>
    <property type="match status" value="1"/>
</dbReference>
<dbReference type="Gene3D" id="2.60.40.10">
    <property type="entry name" value="Immunoglobulins"/>
    <property type="match status" value="1"/>
</dbReference>
<reference evidence="5" key="1">
    <citation type="submission" date="2020-11" db="EMBL/GenBank/DDBJ databases">
        <title>Nocardioides cynanchi sp. nov., isolated from soil of rhizosphere of Cynanchum wilfordii.</title>
        <authorList>
            <person name="Lee J.-S."/>
            <person name="Suh M.K."/>
            <person name="Kim J.-S."/>
        </authorList>
    </citation>
    <scope>NUCLEOTIDE SEQUENCE</scope>
    <source>
        <strain evidence="5">KCTC 19276</strain>
    </source>
</reference>
<sequence>MRRVLLGAAASVLLVTALATVPTPATSAAIVASPWCSSGRPAPCLEGLWRDGVALTSADPTYSFLFLEDEGWDPMPGGFWWEFTKNGGYDMGTSELGHTFRALVNNGSAEPRTTFGFADGVDVALLPDTGTGYRVDLTVRPVSMVFSCRVDGSGTTTCPYTGLAEDTVQAMAYGSVDDGSWWGGPAIRDQVKGLELFTNVHVVSTPPEFSVAADGSTAMTVLLQNSHEYFGGALFEGFADYRVPYRMLREVFGIPDPSTMTGSSLVTTVSGTTAPVALGQDGSAVTVDIGPITFSKRRVRVATGTITPTKPSDVRTKRVSAKVARVAFDASRARGARVKGYTAQCQRPNGTDRETAGSDTTRVRVSGLQPGRAYQCRVRALSKVGPSKWSPWVKVPARP</sequence>
<name>A0A930VM15_9ACTN</name>
<dbReference type="SMART" id="SM00060">
    <property type="entry name" value="FN3"/>
    <property type="match status" value="1"/>
</dbReference>
<proteinExistence type="predicted"/>
<keyword evidence="3" id="KW-0732">Signal</keyword>
<evidence type="ECO:0000256" key="2">
    <source>
        <dbReference type="ARBA" id="ARBA00023326"/>
    </source>
</evidence>
<evidence type="ECO:0000313" key="5">
    <source>
        <dbReference type="EMBL" id="MBF4769218.1"/>
    </source>
</evidence>
<dbReference type="Proteomes" id="UP000660668">
    <property type="component" value="Unassembled WGS sequence"/>
</dbReference>
<feature type="chain" id="PRO_5038932112" evidence="3">
    <location>
        <begin position="20"/>
        <end position="399"/>
    </location>
</feature>
<keyword evidence="1" id="KW-0326">Glycosidase</keyword>
<dbReference type="SUPFAM" id="SSF49265">
    <property type="entry name" value="Fibronectin type III"/>
    <property type="match status" value="1"/>
</dbReference>
<organism evidence="5 6">
    <name type="scientific">Nocardioides agariphilus</name>
    <dbReference type="NCBI Taxonomy" id="433664"/>
    <lineage>
        <taxon>Bacteria</taxon>
        <taxon>Bacillati</taxon>
        <taxon>Actinomycetota</taxon>
        <taxon>Actinomycetes</taxon>
        <taxon>Propionibacteriales</taxon>
        <taxon>Nocardioidaceae</taxon>
        <taxon>Nocardioides</taxon>
    </lineage>
</organism>
<dbReference type="AlphaFoldDB" id="A0A930VM15"/>
<evidence type="ECO:0000256" key="3">
    <source>
        <dbReference type="SAM" id="SignalP"/>
    </source>
</evidence>
<feature type="signal peptide" evidence="3">
    <location>
        <begin position="1"/>
        <end position="19"/>
    </location>
</feature>
<dbReference type="RefSeq" id="WP_194697367.1">
    <property type="nucleotide sequence ID" value="NZ_JADKPO010000022.1"/>
</dbReference>
<dbReference type="InterPro" id="IPR036116">
    <property type="entry name" value="FN3_sf"/>
</dbReference>
<keyword evidence="2" id="KW-0119">Carbohydrate metabolism</keyword>
<evidence type="ECO:0000313" key="6">
    <source>
        <dbReference type="Proteomes" id="UP000660668"/>
    </source>
</evidence>
<evidence type="ECO:0000259" key="4">
    <source>
        <dbReference type="PROSITE" id="PS50853"/>
    </source>
</evidence>
<gene>
    <name evidence="5" type="ORF">ISU10_15740</name>
</gene>
<keyword evidence="2" id="KW-0624">Polysaccharide degradation</keyword>
<dbReference type="GO" id="GO:0016798">
    <property type="term" value="F:hydrolase activity, acting on glycosyl bonds"/>
    <property type="evidence" value="ECO:0007669"/>
    <property type="project" value="UniProtKB-KW"/>
</dbReference>
<dbReference type="InterPro" id="IPR003961">
    <property type="entry name" value="FN3_dom"/>
</dbReference>
<keyword evidence="6" id="KW-1185">Reference proteome</keyword>
<comment type="caution">
    <text evidence="5">The sequence shown here is derived from an EMBL/GenBank/DDBJ whole genome shotgun (WGS) entry which is preliminary data.</text>
</comment>
<dbReference type="Pfam" id="PF00041">
    <property type="entry name" value="fn3"/>
    <property type="match status" value="1"/>
</dbReference>
<accession>A0A930VM15</accession>
<protein>
    <submittedName>
        <fullName evidence="5">Fibronectin type III domain-containing protein</fullName>
    </submittedName>
</protein>
<keyword evidence="1" id="KW-0378">Hydrolase</keyword>
<dbReference type="CDD" id="cd00063">
    <property type="entry name" value="FN3"/>
    <property type="match status" value="1"/>
</dbReference>
<evidence type="ECO:0000256" key="1">
    <source>
        <dbReference type="ARBA" id="ARBA00023295"/>
    </source>
</evidence>
<dbReference type="GO" id="GO:0000272">
    <property type="term" value="P:polysaccharide catabolic process"/>
    <property type="evidence" value="ECO:0007669"/>
    <property type="project" value="UniProtKB-KW"/>
</dbReference>
<dbReference type="EMBL" id="JADKPO010000022">
    <property type="protein sequence ID" value="MBF4769218.1"/>
    <property type="molecule type" value="Genomic_DNA"/>
</dbReference>